<feature type="compositionally biased region" description="Basic and acidic residues" evidence="1">
    <location>
        <begin position="158"/>
        <end position="181"/>
    </location>
</feature>
<feature type="compositionally biased region" description="Polar residues" evidence="1">
    <location>
        <begin position="508"/>
        <end position="529"/>
    </location>
</feature>
<reference evidence="2 3" key="1">
    <citation type="submission" date="2019-01" db="EMBL/GenBank/DDBJ databases">
        <title>A draft genome assembly of the solar-powered sea slug Elysia chlorotica.</title>
        <authorList>
            <person name="Cai H."/>
            <person name="Li Q."/>
            <person name="Fang X."/>
            <person name="Li J."/>
            <person name="Curtis N.E."/>
            <person name="Altenburger A."/>
            <person name="Shibata T."/>
            <person name="Feng M."/>
            <person name="Maeda T."/>
            <person name="Schwartz J.A."/>
            <person name="Shigenobu S."/>
            <person name="Lundholm N."/>
            <person name="Nishiyama T."/>
            <person name="Yang H."/>
            <person name="Hasebe M."/>
            <person name="Li S."/>
            <person name="Pierce S.K."/>
            <person name="Wang J."/>
        </authorList>
    </citation>
    <scope>NUCLEOTIDE SEQUENCE [LARGE SCALE GENOMIC DNA]</scope>
    <source>
        <strain evidence="2">EC2010</strain>
        <tissue evidence="2">Whole organism of an adult</tissue>
    </source>
</reference>
<feature type="compositionally biased region" description="Basic residues" evidence="1">
    <location>
        <begin position="237"/>
        <end position="252"/>
    </location>
</feature>
<feature type="region of interest" description="Disordered" evidence="1">
    <location>
        <begin position="506"/>
        <end position="530"/>
    </location>
</feature>
<evidence type="ECO:0000313" key="2">
    <source>
        <dbReference type="EMBL" id="RUS80758.1"/>
    </source>
</evidence>
<dbReference type="EMBL" id="RQTK01000374">
    <property type="protein sequence ID" value="RUS80758.1"/>
    <property type="molecule type" value="Genomic_DNA"/>
</dbReference>
<keyword evidence="3" id="KW-1185">Reference proteome</keyword>
<gene>
    <name evidence="2" type="ORF">EGW08_011481</name>
</gene>
<accession>A0A3S1A255</accession>
<proteinExistence type="predicted"/>
<evidence type="ECO:0000313" key="3">
    <source>
        <dbReference type="Proteomes" id="UP000271974"/>
    </source>
</evidence>
<organism evidence="2 3">
    <name type="scientific">Elysia chlorotica</name>
    <name type="common">Eastern emerald elysia</name>
    <name type="synonym">Sea slug</name>
    <dbReference type="NCBI Taxonomy" id="188477"/>
    <lineage>
        <taxon>Eukaryota</taxon>
        <taxon>Metazoa</taxon>
        <taxon>Spiralia</taxon>
        <taxon>Lophotrochozoa</taxon>
        <taxon>Mollusca</taxon>
        <taxon>Gastropoda</taxon>
        <taxon>Heterobranchia</taxon>
        <taxon>Euthyneura</taxon>
        <taxon>Panpulmonata</taxon>
        <taxon>Sacoglossa</taxon>
        <taxon>Placobranchoidea</taxon>
        <taxon>Plakobranchidae</taxon>
        <taxon>Elysia</taxon>
    </lineage>
</organism>
<dbReference type="AlphaFoldDB" id="A0A3S1A255"/>
<dbReference type="OrthoDB" id="10662183at2759"/>
<protein>
    <submittedName>
        <fullName evidence="2">Uncharacterized protein</fullName>
    </submittedName>
</protein>
<feature type="region of interest" description="Disordered" evidence="1">
    <location>
        <begin position="155"/>
        <end position="288"/>
    </location>
</feature>
<comment type="caution">
    <text evidence="2">The sequence shown here is derived from an EMBL/GenBank/DDBJ whole genome shotgun (WGS) entry which is preliminary data.</text>
</comment>
<feature type="compositionally biased region" description="Basic and acidic residues" evidence="1">
    <location>
        <begin position="253"/>
        <end position="280"/>
    </location>
</feature>
<sequence>MNRPEINPLQPYALINPIFIDGVRKKNAFVLLTTPVSLESIREFWQFVDEYDVISIVDLGDPAETQAMLMMETEESSPASSRPQKGQFRRVEDDVTFRAEAVSLTEYDGIFIRVLRFEKSRVDDGETKLSMRRIRQFSVPYLSLACAPEAPRVTFDPLNRESRGEGHREMAREGEGHREVGTEGDGFYNDGDEKPGLNRGEGERYEAGDKHGREDDKNNHSKRSSSASNPILGKWFSKWRGRGRKNNKFIKPNKRDRTNNKFSEPKKCDRTNNKFSEPNKCDQTNNKFSEPNKCDQTTNEFSMQSAFHKTNISSQNIVGWDRVQTQTLQKFADPHLKAPSSSLPQLKSRRWRLFDRSAPVSPSAKKWKSQSFQLTKRKAKKTRHSSSVDFYRSRDQECLNLDTSCKPPSYSSKLHIKGCTRNGGNRFSRLHYRSKHLNCVCPPVPVVQQEKSPILESLKLQLPNSPSPKASVSSIASEDVGTKNDVFLPTEAESLASLSSYASEKQGRCTSSPSSGQSGETGDSLSSLGFDTKDAVSGDMKSADRTSFLVGFPEPEAEYELIWDALCEYESDYQDNVQFSDRWKFRGVRDKAILCPAIESGSGSISPKNPLRHI</sequence>
<dbReference type="Proteomes" id="UP000271974">
    <property type="component" value="Unassembled WGS sequence"/>
</dbReference>
<feature type="compositionally biased region" description="Basic and acidic residues" evidence="1">
    <location>
        <begin position="191"/>
        <end position="219"/>
    </location>
</feature>
<name>A0A3S1A255_ELYCH</name>
<evidence type="ECO:0000256" key="1">
    <source>
        <dbReference type="SAM" id="MobiDB-lite"/>
    </source>
</evidence>